<dbReference type="Proteomes" id="UP000886607">
    <property type="component" value="Unassembled WGS sequence"/>
</dbReference>
<keyword evidence="4" id="KW-1185">Reference proteome</keyword>
<proteinExistence type="predicted"/>
<dbReference type="Proteomes" id="UP000886597">
    <property type="component" value="Unassembled WGS sequence"/>
</dbReference>
<dbReference type="KEGG" id="tkr:C7K43_12255"/>
<protein>
    <submittedName>
        <fullName evidence="2">Kinase</fullName>
    </submittedName>
</protein>
<sequence>MNKYLILIAGSPATGKSYLVHEIQKVLPSIFILTPDELKEILADSVGFNDLAEKAKLEEEVWANYYRILAIYMQLGKQFILSEYPFSDKQKGQLKELSEDYGYQTITIRLRAEFETLWGRRKIRDRQNDRHLSHIMSHYHYGDELTDRTQADNLITKSEFRKVISDRGYDRFSLGEVWDFDVTNFDQVDYGELLSYLGRLEEK</sequence>
<name>A0AAN4UCI3_9ENTE</name>
<dbReference type="AlphaFoldDB" id="A0AAN4UCI3"/>
<keyword evidence="2" id="KW-0418">Kinase</keyword>
<evidence type="ECO:0000313" key="3">
    <source>
        <dbReference type="Proteomes" id="UP000886597"/>
    </source>
</evidence>
<evidence type="ECO:0000313" key="1">
    <source>
        <dbReference type="EMBL" id="GEQ49956.1"/>
    </source>
</evidence>
<evidence type="ECO:0000313" key="2">
    <source>
        <dbReference type="EMBL" id="GEQ54933.1"/>
    </source>
</evidence>
<dbReference type="Gene3D" id="3.40.50.300">
    <property type="entry name" value="P-loop containing nucleotide triphosphate hydrolases"/>
    <property type="match status" value="1"/>
</dbReference>
<reference evidence="2" key="1">
    <citation type="submission" date="2019-08" db="EMBL/GenBank/DDBJ databases">
        <authorList>
            <person name="Ishikawa M."/>
            <person name="Suzuki T."/>
            <person name="Matsutani M."/>
        </authorList>
    </citation>
    <scope>NUCLEOTIDE SEQUENCE</scope>
    <source>
        <strain evidence="2">7C1</strain>
        <strain evidence="1">8C4</strain>
    </source>
</reference>
<dbReference type="RefSeq" id="WP_124007085.1">
    <property type="nucleotide sequence ID" value="NZ_BJYN01000038.1"/>
</dbReference>
<reference evidence="2" key="2">
    <citation type="journal article" date="2020" name="Int. Dairy J.">
        <title>Lactic acid bacterial diversity in Brie cheese focusing on salt concentration and pH of isolation medium and characterisation of halophilic and alkaliphilic lactic acid bacterial isolates.</title>
        <authorList>
            <person name="Unno R."/>
            <person name="Matsutani M."/>
            <person name="Suzuki T."/>
            <person name="Kodama K."/>
            <person name="Matsushita H."/>
            <person name="Yamasato K."/>
            <person name="Koizumi Y."/>
            <person name="Ishikawa M."/>
        </authorList>
    </citation>
    <scope>NUCLEOTIDE SEQUENCE</scope>
    <source>
        <strain evidence="2">7C1</strain>
        <strain evidence="1">8C4</strain>
    </source>
</reference>
<gene>
    <name evidence="1" type="ORF">TK11N_18080</name>
    <name evidence="2" type="ORF">TK2N_17770</name>
</gene>
<accession>A0AAN4UCI3</accession>
<dbReference type="Pfam" id="PF13671">
    <property type="entry name" value="AAA_33"/>
    <property type="match status" value="1"/>
</dbReference>
<dbReference type="InterPro" id="IPR027417">
    <property type="entry name" value="P-loop_NTPase"/>
</dbReference>
<dbReference type="EMBL" id="BKBO01000030">
    <property type="protein sequence ID" value="GEQ49956.1"/>
    <property type="molecule type" value="Genomic_DNA"/>
</dbReference>
<keyword evidence="2" id="KW-0808">Transferase</keyword>
<dbReference type="GeneID" id="69986716"/>
<dbReference type="GO" id="GO:0016301">
    <property type="term" value="F:kinase activity"/>
    <property type="evidence" value="ECO:0007669"/>
    <property type="project" value="UniProtKB-KW"/>
</dbReference>
<dbReference type="EMBL" id="BKBQ01000029">
    <property type="protein sequence ID" value="GEQ54933.1"/>
    <property type="molecule type" value="Genomic_DNA"/>
</dbReference>
<comment type="caution">
    <text evidence="2">The sequence shown here is derived from an EMBL/GenBank/DDBJ whole genome shotgun (WGS) entry which is preliminary data.</text>
</comment>
<dbReference type="SUPFAM" id="SSF52540">
    <property type="entry name" value="P-loop containing nucleoside triphosphate hydrolases"/>
    <property type="match status" value="1"/>
</dbReference>
<evidence type="ECO:0000313" key="4">
    <source>
        <dbReference type="Proteomes" id="UP000886607"/>
    </source>
</evidence>
<organism evidence="2 3">
    <name type="scientific">Tetragenococcus koreensis</name>
    <dbReference type="NCBI Taxonomy" id="290335"/>
    <lineage>
        <taxon>Bacteria</taxon>
        <taxon>Bacillati</taxon>
        <taxon>Bacillota</taxon>
        <taxon>Bacilli</taxon>
        <taxon>Lactobacillales</taxon>
        <taxon>Enterococcaceae</taxon>
        <taxon>Tetragenococcus</taxon>
    </lineage>
</organism>